<feature type="region of interest" description="Disordered" evidence="1">
    <location>
        <begin position="24"/>
        <end position="110"/>
    </location>
</feature>
<evidence type="ECO:0000313" key="3">
    <source>
        <dbReference type="Proteomes" id="UP001165121"/>
    </source>
</evidence>
<feature type="compositionally biased region" description="Basic and acidic residues" evidence="1">
    <location>
        <begin position="83"/>
        <end position="97"/>
    </location>
</feature>
<feature type="compositionally biased region" description="Low complexity" evidence="1">
    <location>
        <begin position="63"/>
        <end position="82"/>
    </location>
</feature>
<dbReference type="AlphaFoldDB" id="A0A9W6X9J4"/>
<comment type="caution">
    <text evidence="2">The sequence shown here is derived from an EMBL/GenBank/DDBJ whole genome shotgun (WGS) entry which is preliminary data.</text>
</comment>
<dbReference type="OrthoDB" id="109601at2759"/>
<proteinExistence type="predicted"/>
<gene>
    <name evidence="2" type="ORF">Pfra01_000876600</name>
</gene>
<feature type="compositionally biased region" description="Basic residues" evidence="1">
    <location>
        <begin position="191"/>
        <end position="200"/>
    </location>
</feature>
<evidence type="ECO:0000313" key="2">
    <source>
        <dbReference type="EMBL" id="GMF34272.1"/>
    </source>
</evidence>
<feature type="compositionally biased region" description="Low complexity" evidence="1">
    <location>
        <begin position="261"/>
        <end position="275"/>
    </location>
</feature>
<name>A0A9W6X9J4_9STRA</name>
<keyword evidence="3" id="KW-1185">Reference proteome</keyword>
<feature type="region of interest" description="Disordered" evidence="1">
    <location>
        <begin position="171"/>
        <end position="275"/>
    </location>
</feature>
<sequence length="275" mass="30438">MSDDDQDKLLRLLVDKFVTADATKASGAHNALDGPVLIPPKPSRQRESSGAPDHHRFSSYMPESSKPSQSESNSPVSNFSKASPEKAASKASKERRSPSPARAMTFFMDALMPKTPQSIRDDLERLYQRASKQGASPDELVYPWKGSRLFYDPALSPHVYVAHWRWGVAESSELRPNPEVGGPDQQEAARRRVRVPHRPSVRPLEAKASGFTPILTEHGSYTAVWKRGTDDDDEEEEEDSGSEEEDSEEDKPPPPKKVKPSRSSSDSSGESITIL</sequence>
<dbReference type="Proteomes" id="UP001165121">
    <property type="component" value="Unassembled WGS sequence"/>
</dbReference>
<protein>
    <submittedName>
        <fullName evidence="2">Unnamed protein product</fullName>
    </submittedName>
</protein>
<dbReference type="EMBL" id="BSXT01000801">
    <property type="protein sequence ID" value="GMF34272.1"/>
    <property type="molecule type" value="Genomic_DNA"/>
</dbReference>
<reference evidence="2" key="1">
    <citation type="submission" date="2023-04" db="EMBL/GenBank/DDBJ databases">
        <title>Phytophthora fragariaefolia NBRC 109709.</title>
        <authorList>
            <person name="Ichikawa N."/>
            <person name="Sato H."/>
            <person name="Tonouchi N."/>
        </authorList>
    </citation>
    <scope>NUCLEOTIDE SEQUENCE</scope>
    <source>
        <strain evidence="2">NBRC 109709</strain>
    </source>
</reference>
<feature type="compositionally biased region" description="Acidic residues" evidence="1">
    <location>
        <begin position="230"/>
        <end position="249"/>
    </location>
</feature>
<organism evidence="2 3">
    <name type="scientific">Phytophthora fragariaefolia</name>
    <dbReference type="NCBI Taxonomy" id="1490495"/>
    <lineage>
        <taxon>Eukaryota</taxon>
        <taxon>Sar</taxon>
        <taxon>Stramenopiles</taxon>
        <taxon>Oomycota</taxon>
        <taxon>Peronosporomycetes</taxon>
        <taxon>Peronosporales</taxon>
        <taxon>Peronosporaceae</taxon>
        <taxon>Phytophthora</taxon>
    </lineage>
</organism>
<accession>A0A9W6X9J4</accession>
<feature type="compositionally biased region" description="Basic and acidic residues" evidence="1">
    <location>
        <begin position="44"/>
        <end position="56"/>
    </location>
</feature>
<evidence type="ECO:0000256" key="1">
    <source>
        <dbReference type="SAM" id="MobiDB-lite"/>
    </source>
</evidence>